<protein>
    <submittedName>
        <fullName evidence="1">Uncharacterized protein</fullName>
    </submittedName>
</protein>
<reference evidence="1" key="1">
    <citation type="submission" date="2008-12" db="EMBL/GenBank/DDBJ databases">
        <authorList>
            <person name="Zhang H."/>
            <person name="Lin S."/>
        </authorList>
    </citation>
    <scope>NUCLEOTIDE SEQUENCE</scope>
    <source>
        <strain evidence="1">CCMP1831</strain>
    </source>
</reference>
<accession>E8Z6C8</accession>
<dbReference type="EMBL" id="FJ599955">
    <property type="protein sequence ID" value="ACU45008.1"/>
    <property type="molecule type" value="mRNA"/>
</dbReference>
<feature type="non-terminal residue" evidence="1">
    <location>
        <position position="1"/>
    </location>
</feature>
<proteinExistence type="evidence at transcript level"/>
<organism evidence="1">
    <name type="scientific">Pfiesteria piscicida</name>
    <name type="common">Phantom dinoflagellate</name>
    <dbReference type="NCBI Taxonomy" id="71001"/>
    <lineage>
        <taxon>Eukaryota</taxon>
        <taxon>Sar</taxon>
        <taxon>Alveolata</taxon>
        <taxon>Dinophyceae</taxon>
        <taxon>Peridiniales</taxon>
        <taxon>Pfiesteriaceae</taxon>
        <taxon>Pfiesteria</taxon>
    </lineage>
</organism>
<sequence length="155" mass="15632">AVALPASAEVCPGASGLLSAVTDMAPGCFQNCQSLCGPLNEMVTQYMANPDVEAVKAQVCEQPEAFSCFFGANTRVCAPVMAAGASFGIELPKNMGDLRRQCSLLSGGGPNMDIQGNETDPDDISTSKLLTSSSSPVSTAAAAVLAAAAAASQLL</sequence>
<reference evidence="1" key="2">
    <citation type="book" date="2010" name="PROCEEDINGS OF 13TH INTERNATIONAL CONFERENCE ON HARMFUL ALGAE" publisher="International Society For The Study of Harmful Algae" city="Hong Kong, China">
        <title>Dinoflagellate meta-transcriptomics enabled by spliced leader.</title>
        <editorList>
            <person name="Unknown A."/>
        </editorList>
        <authorList>
            <person name="Lin S."/>
            <person name="Zhang H."/>
        </authorList>
    </citation>
    <scope>NUCLEOTIDE SEQUENCE</scope>
    <source>
        <strain evidence="1">CCMP1831</strain>
    </source>
</reference>
<evidence type="ECO:0000313" key="1">
    <source>
        <dbReference type="EMBL" id="ACU45008.1"/>
    </source>
</evidence>
<name>E8Z6C8_PFIPI</name>
<dbReference type="AlphaFoldDB" id="E8Z6C8"/>